<feature type="domain" description="Neurotransmitter-gated ion-channel ligand-binding" evidence="1">
    <location>
        <begin position="29"/>
        <end position="84"/>
    </location>
</feature>
<evidence type="ECO:0000313" key="3">
    <source>
        <dbReference type="Proteomes" id="UP000054047"/>
    </source>
</evidence>
<reference evidence="2 3" key="1">
    <citation type="submission" date="2013-12" db="EMBL/GenBank/DDBJ databases">
        <title>Draft genome of the parsitic nematode Ancylostoma duodenale.</title>
        <authorList>
            <person name="Mitreva M."/>
        </authorList>
    </citation>
    <scope>NUCLEOTIDE SEQUENCE [LARGE SCALE GENOMIC DNA]</scope>
    <source>
        <strain evidence="2 3">Zhejiang</strain>
    </source>
</reference>
<dbReference type="Proteomes" id="UP000054047">
    <property type="component" value="Unassembled WGS sequence"/>
</dbReference>
<protein>
    <recommendedName>
        <fullName evidence="1">Neurotransmitter-gated ion-channel ligand-binding domain-containing protein</fullName>
    </recommendedName>
</protein>
<dbReference type="GO" id="GO:0016020">
    <property type="term" value="C:membrane"/>
    <property type="evidence" value="ECO:0007669"/>
    <property type="project" value="InterPro"/>
</dbReference>
<dbReference type="EMBL" id="KN727374">
    <property type="protein sequence ID" value="KIH65839.1"/>
    <property type="molecule type" value="Genomic_DNA"/>
</dbReference>
<accession>A0A0C2H2T6</accession>
<dbReference type="SUPFAM" id="SSF63712">
    <property type="entry name" value="Nicotinic receptor ligand binding domain-like"/>
    <property type="match status" value="1"/>
</dbReference>
<dbReference type="OrthoDB" id="10418376at2759"/>
<keyword evidence="3" id="KW-1185">Reference proteome</keyword>
<dbReference type="Pfam" id="PF02931">
    <property type="entry name" value="Neur_chan_LBD"/>
    <property type="match status" value="1"/>
</dbReference>
<sequence>MNWNWHIYAHYLLQRPDCKAGELGSKAQDIAQVLMHNYSRNALPEPAPVEVMVEITIQDISDISAISGTFVMDFWISAIWMDRR</sequence>
<evidence type="ECO:0000313" key="2">
    <source>
        <dbReference type="EMBL" id="KIH65839.1"/>
    </source>
</evidence>
<dbReference type="InterPro" id="IPR036734">
    <property type="entry name" value="Neur_chan_lig-bd_sf"/>
</dbReference>
<dbReference type="AlphaFoldDB" id="A0A0C2H2T6"/>
<organism evidence="2 3">
    <name type="scientific">Ancylostoma duodenale</name>
    <dbReference type="NCBI Taxonomy" id="51022"/>
    <lineage>
        <taxon>Eukaryota</taxon>
        <taxon>Metazoa</taxon>
        <taxon>Ecdysozoa</taxon>
        <taxon>Nematoda</taxon>
        <taxon>Chromadorea</taxon>
        <taxon>Rhabditida</taxon>
        <taxon>Rhabditina</taxon>
        <taxon>Rhabditomorpha</taxon>
        <taxon>Strongyloidea</taxon>
        <taxon>Ancylostomatidae</taxon>
        <taxon>Ancylostomatinae</taxon>
        <taxon>Ancylostoma</taxon>
    </lineage>
</organism>
<dbReference type="InterPro" id="IPR006202">
    <property type="entry name" value="Neur_chan_lig-bd"/>
</dbReference>
<dbReference type="Gene3D" id="2.70.170.10">
    <property type="entry name" value="Neurotransmitter-gated ion-channel ligand-binding domain"/>
    <property type="match status" value="1"/>
</dbReference>
<gene>
    <name evidence="2" type="ORF">ANCDUO_03833</name>
</gene>
<evidence type="ECO:0000259" key="1">
    <source>
        <dbReference type="Pfam" id="PF02931"/>
    </source>
</evidence>
<proteinExistence type="predicted"/>
<name>A0A0C2H2T6_9BILA</name>
<dbReference type="GO" id="GO:0005230">
    <property type="term" value="F:extracellular ligand-gated monoatomic ion channel activity"/>
    <property type="evidence" value="ECO:0007669"/>
    <property type="project" value="InterPro"/>
</dbReference>